<dbReference type="InterPro" id="IPR013783">
    <property type="entry name" value="Ig-like_fold"/>
</dbReference>
<proteinExistence type="predicted"/>
<dbReference type="PROSITE" id="PS50835">
    <property type="entry name" value="IG_LIKE"/>
    <property type="match status" value="1"/>
</dbReference>
<sequence>AQVLLKQYPPSITKGRTKTAWIDCRVEGVSGFQSAPIHWYRHLPSKDPERILYITSGAPSYDDSSYRSKYGALKRDTNVCTLQVYDIRSRDEGTYYCAY</sequence>
<accession>A0A7K6RGX5</accession>
<keyword evidence="2" id="KW-0812">Transmembrane</keyword>
<dbReference type="PANTHER" id="PTHR19256">
    <property type="entry name" value="T-CELL RECEPTOR GAMMA CHAIN"/>
    <property type="match status" value="1"/>
</dbReference>
<feature type="domain" description="Ig-like" evidence="7">
    <location>
        <begin position="1"/>
        <end position="99"/>
    </location>
</feature>
<dbReference type="SMART" id="SM00406">
    <property type="entry name" value="IGv"/>
    <property type="match status" value="1"/>
</dbReference>
<comment type="subcellular location">
    <subcellularLocation>
        <location evidence="1">Membrane</location>
    </subcellularLocation>
</comment>
<evidence type="ECO:0000256" key="2">
    <source>
        <dbReference type="ARBA" id="ARBA00022692"/>
    </source>
</evidence>
<evidence type="ECO:0000256" key="5">
    <source>
        <dbReference type="ARBA" id="ARBA00023170"/>
    </source>
</evidence>
<evidence type="ECO:0000256" key="1">
    <source>
        <dbReference type="ARBA" id="ARBA00004370"/>
    </source>
</evidence>
<comment type="caution">
    <text evidence="8">The sequence shown here is derived from an EMBL/GenBank/DDBJ whole genome shotgun (WGS) entry which is preliminary data.</text>
</comment>
<feature type="non-terminal residue" evidence="8">
    <location>
        <position position="1"/>
    </location>
</feature>
<evidence type="ECO:0000256" key="4">
    <source>
        <dbReference type="ARBA" id="ARBA00023136"/>
    </source>
</evidence>
<dbReference type="EMBL" id="VZRY01000714">
    <property type="protein sequence ID" value="NWW84954.1"/>
    <property type="molecule type" value="Genomic_DNA"/>
</dbReference>
<organism evidence="8 9">
    <name type="scientific">Rhynochetos jubatus</name>
    <name type="common">kagu</name>
    <dbReference type="NCBI Taxonomy" id="54386"/>
    <lineage>
        <taxon>Eukaryota</taxon>
        <taxon>Metazoa</taxon>
        <taxon>Chordata</taxon>
        <taxon>Craniata</taxon>
        <taxon>Vertebrata</taxon>
        <taxon>Euteleostomi</taxon>
        <taxon>Archelosauria</taxon>
        <taxon>Archosauria</taxon>
        <taxon>Dinosauria</taxon>
        <taxon>Saurischia</taxon>
        <taxon>Theropoda</taxon>
        <taxon>Coelurosauria</taxon>
        <taxon>Aves</taxon>
        <taxon>Neognathae</taxon>
        <taxon>Neoaves</taxon>
        <taxon>Phaethontimorphae</taxon>
        <taxon>Eurypygiformes</taxon>
        <taxon>Rhynochetidae</taxon>
        <taxon>Rhynochetos</taxon>
    </lineage>
</organism>
<keyword evidence="3" id="KW-1133">Transmembrane helix</keyword>
<gene>
    <name evidence="8" type="primary">Kv3ak</name>
    <name evidence="8" type="ORF">RHYJUB_R14937</name>
</gene>
<evidence type="ECO:0000313" key="8">
    <source>
        <dbReference type="EMBL" id="NWW84954.1"/>
    </source>
</evidence>
<reference evidence="8 9" key="1">
    <citation type="submission" date="2019-09" db="EMBL/GenBank/DDBJ databases">
        <title>Bird 10,000 Genomes (B10K) Project - Family phase.</title>
        <authorList>
            <person name="Zhang G."/>
        </authorList>
    </citation>
    <scope>NUCLEOTIDE SEQUENCE [LARGE SCALE GENOMIC DNA]</scope>
    <source>
        <strain evidence="8">B10K-DU-029-58</strain>
        <tissue evidence="8">Muscle</tissue>
    </source>
</reference>
<dbReference type="Pfam" id="PF07686">
    <property type="entry name" value="V-set"/>
    <property type="match status" value="1"/>
</dbReference>
<name>A0A7K6RGX5_9AVES</name>
<evidence type="ECO:0000313" key="9">
    <source>
        <dbReference type="Proteomes" id="UP000570016"/>
    </source>
</evidence>
<dbReference type="InterPro" id="IPR051117">
    <property type="entry name" value="TRG_var/const_region"/>
</dbReference>
<dbReference type="OrthoDB" id="8924181at2759"/>
<feature type="non-terminal residue" evidence="8">
    <location>
        <position position="99"/>
    </location>
</feature>
<dbReference type="SUPFAM" id="SSF48726">
    <property type="entry name" value="Immunoglobulin"/>
    <property type="match status" value="1"/>
</dbReference>
<dbReference type="AlphaFoldDB" id="A0A7K6RGX5"/>
<evidence type="ECO:0000256" key="3">
    <source>
        <dbReference type="ARBA" id="ARBA00022989"/>
    </source>
</evidence>
<dbReference type="GO" id="GO:0016020">
    <property type="term" value="C:membrane"/>
    <property type="evidence" value="ECO:0007669"/>
    <property type="project" value="UniProtKB-SubCell"/>
</dbReference>
<evidence type="ECO:0000256" key="6">
    <source>
        <dbReference type="ARBA" id="ARBA00023319"/>
    </source>
</evidence>
<keyword evidence="9" id="KW-1185">Reference proteome</keyword>
<dbReference type="InterPro" id="IPR013106">
    <property type="entry name" value="Ig_V-set"/>
</dbReference>
<protein>
    <submittedName>
        <fullName evidence="8">KV3AK protein</fullName>
    </submittedName>
</protein>
<keyword evidence="6" id="KW-0393">Immunoglobulin domain</keyword>
<dbReference type="InterPro" id="IPR036179">
    <property type="entry name" value="Ig-like_dom_sf"/>
</dbReference>
<keyword evidence="4" id="KW-0472">Membrane</keyword>
<dbReference type="PANTHER" id="PTHR19256:SF65">
    <property type="entry name" value="T CELL RECEPTOR GAMMA CONSTANT 1-RELATED"/>
    <property type="match status" value="1"/>
</dbReference>
<dbReference type="Gene3D" id="2.60.40.10">
    <property type="entry name" value="Immunoglobulins"/>
    <property type="match status" value="1"/>
</dbReference>
<keyword evidence="5" id="KW-0675">Receptor</keyword>
<evidence type="ECO:0000259" key="7">
    <source>
        <dbReference type="PROSITE" id="PS50835"/>
    </source>
</evidence>
<dbReference type="InterPro" id="IPR007110">
    <property type="entry name" value="Ig-like_dom"/>
</dbReference>
<dbReference type="Proteomes" id="UP000570016">
    <property type="component" value="Unassembled WGS sequence"/>
</dbReference>